<proteinExistence type="predicted"/>
<dbReference type="Proteomes" id="UP000199320">
    <property type="component" value="Unassembled WGS sequence"/>
</dbReference>
<sequence length="128" mass="15039">MVERKQIQTRVPSEWLDDAEELEVSQSEYARMMMRVGRRNWGFEHTEEPDRAHVKLQEESTTADEEIEDILEDIVLRNLSVTDGITKEDLVEIIFDDMAKLVGNSLKDLHNEDLVQYDPVDEKWTMTE</sequence>
<keyword evidence="2" id="KW-1185">Reference proteome</keyword>
<protein>
    <submittedName>
        <fullName evidence="1">Uncharacterized protein</fullName>
    </submittedName>
</protein>
<evidence type="ECO:0000313" key="2">
    <source>
        <dbReference type="Proteomes" id="UP000199320"/>
    </source>
</evidence>
<reference evidence="2" key="1">
    <citation type="submission" date="2016-10" db="EMBL/GenBank/DDBJ databases">
        <authorList>
            <person name="Varghese N."/>
            <person name="Submissions S."/>
        </authorList>
    </citation>
    <scope>NUCLEOTIDE SEQUENCE [LARGE SCALE GENOMIC DNA]</scope>
    <source>
        <strain evidence="2">CDM_6</strain>
    </source>
</reference>
<name>A0A1I0IV43_9EURY</name>
<dbReference type="RefSeq" id="WP_139246243.1">
    <property type="nucleotide sequence ID" value="NZ_FOIC01000026.1"/>
</dbReference>
<accession>A0A1I0IV43</accession>
<organism evidence="1 2">
    <name type="scientific">Natrinema hispanicum</name>
    <dbReference type="NCBI Taxonomy" id="392421"/>
    <lineage>
        <taxon>Archaea</taxon>
        <taxon>Methanobacteriati</taxon>
        <taxon>Methanobacteriota</taxon>
        <taxon>Stenosarchaea group</taxon>
        <taxon>Halobacteria</taxon>
        <taxon>Halobacteriales</taxon>
        <taxon>Natrialbaceae</taxon>
        <taxon>Natrinema</taxon>
    </lineage>
</organism>
<gene>
    <name evidence="1" type="ORF">SAMN04488694_12633</name>
</gene>
<dbReference type="AlphaFoldDB" id="A0A1I0IV43"/>
<dbReference type="EMBL" id="FOIC01000026">
    <property type="protein sequence ID" value="SEU01111.1"/>
    <property type="molecule type" value="Genomic_DNA"/>
</dbReference>
<dbReference type="OrthoDB" id="351247at2157"/>
<evidence type="ECO:0000313" key="1">
    <source>
        <dbReference type="EMBL" id="SEU01111.1"/>
    </source>
</evidence>